<proteinExistence type="predicted"/>
<comment type="caution">
    <text evidence="1">The sequence shown here is derived from an EMBL/GenBank/DDBJ whole genome shotgun (WGS) entry which is preliminary data.</text>
</comment>
<dbReference type="InterPro" id="IPR014543">
    <property type="entry name" value="UCP028291"/>
</dbReference>
<reference evidence="1 2" key="1">
    <citation type="submission" date="2016-10" db="EMBL/GenBank/DDBJ databases">
        <authorList>
            <person name="Varghese N."/>
            <person name="Submissions S."/>
        </authorList>
    </citation>
    <scope>NUCLEOTIDE SEQUENCE [LARGE SCALE GENOMIC DNA]</scope>
    <source>
        <strain evidence="1 2">CIP 109853</strain>
    </source>
</reference>
<dbReference type="RefSeq" id="WP_069518019.1">
    <property type="nucleotide sequence ID" value="NZ_FOFP01000006.1"/>
</dbReference>
<dbReference type="Proteomes" id="UP000198512">
    <property type="component" value="Unassembled WGS sequence"/>
</dbReference>
<dbReference type="EMBL" id="FOFP01000006">
    <property type="protein sequence ID" value="SEQ49945.1"/>
    <property type="molecule type" value="Genomic_DNA"/>
</dbReference>
<name>A0ABY1BCA5_9PSED</name>
<accession>A0ABY1BCA5</accession>
<protein>
    <recommendedName>
        <fullName evidence="3">DUF2218 domain-containing protein</fullName>
    </recommendedName>
</protein>
<sequence length="92" mass="10527">MLSSYSQFPSQQAPRLLRRLCTHFAHKVEVHCSEKEGRLLFSIGECVLQADDDALYLTCTAPSAHEMAELQEVVRRHLQGFAQVDNLVLQWQ</sequence>
<dbReference type="Pfam" id="PF09981">
    <property type="entry name" value="DUF2218"/>
    <property type="match status" value="1"/>
</dbReference>
<evidence type="ECO:0000313" key="1">
    <source>
        <dbReference type="EMBL" id="SEQ49945.1"/>
    </source>
</evidence>
<organism evidence="1 2">
    <name type="scientific">Pseudomonas cuatrocienegasensis</name>
    <dbReference type="NCBI Taxonomy" id="543360"/>
    <lineage>
        <taxon>Bacteria</taxon>
        <taxon>Pseudomonadati</taxon>
        <taxon>Pseudomonadota</taxon>
        <taxon>Gammaproteobacteria</taxon>
        <taxon>Pseudomonadales</taxon>
        <taxon>Pseudomonadaceae</taxon>
        <taxon>Pseudomonas</taxon>
    </lineage>
</organism>
<evidence type="ECO:0000313" key="2">
    <source>
        <dbReference type="Proteomes" id="UP000198512"/>
    </source>
</evidence>
<gene>
    <name evidence="1" type="ORF">SAMN05216600_106187</name>
</gene>
<dbReference type="Gene3D" id="3.30.310.50">
    <property type="entry name" value="Alpha-D-phosphohexomutase, C-terminal domain"/>
    <property type="match status" value="1"/>
</dbReference>
<evidence type="ECO:0008006" key="3">
    <source>
        <dbReference type="Google" id="ProtNLM"/>
    </source>
</evidence>
<keyword evidence="2" id="KW-1185">Reference proteome</keyword>